<gene>
    <name evidence="1" type="ORF">Dda_6788</name>
</gene>
<proteinExistence type="predicted"/>
<dbReference type="AlphaFoldDB" id="A0AAD6IY36"/>
<dbReference type="EMBL" id="JAQGDS010000008">
    <property type="protein sequence ID" value="KAJ6258736.1"/>
    <property type="molecule type" value="Genomic_DNA"/>
</dbReference>
<name>A0AAD6IY36_DREDA</name>
<dbReference type="Proteomes" id="UP001221413">
    <property type="component" value="Unassembled WGS sequence"/>
</dbReference>
<sequence>MKLPRLQAILEASQSRPPSRTAAPFAIADRLSRAINYPVLTPKESNQLLSEINSSFRKALDESRHPNDIRPPARITNAYANRADHHVSTLLVDKPNLRNLLEPGQLTDPGPIALLKQHIEQGTATELLAIDCLKSYISLYMKRRARHPGTPPLDDAGRQIWDKLKNSPLMLGKPYPDPPLRQWLTPALLLSNKPTIPFTWFAQLVDQQRVEAAAMLRDILVSMKKIFGADDTVTFFVHFVKLRMPEYRDNNSLHPQLDLTLRLHNPDLTRASLSFQQLYTDSPPLLSKIAESLYSWAGPAGKELLADNIKLWDTPITRSSASMSLSQHGDVNPAVQYFRNLWNANRTAQLVGLKKIQLAMRAVQRLAVTGRRSMAVDLADIMVKSISSMGVATKHSREMRATREAASDALARFIEGSDDEQLDLVTDGTWEQVVAGLRHEKTSPETVADRETPFVLAFK</sequence>
<protein>
    <submittedName>
        <fullName evidence="1">Uncharacterized protein</fullName>
    </submittedName>
</protein>
<comment type="caution">
    <text evidence="1">The sequence shown here is derived from an EMBL/GenBank/DDBJ whole genome shotgun (WGS) entry which is preliminary data.</text>
</comment>
<keyword evidence="2" id="KW-1185">Reference proteome</keyword>
<evidence type="ECO:0000313" key="2">
    <source>
        <dbReference type="Proteomes" id="UP001221413"/>
    </source>
</evidence>
<reference evidence="1" key="1">
    <citation type="submission" date="2023-01" db="EMBL/GenBank/DDBJ databases">
        <title>The chitinases involved in constricting ring structure development in the nematode-trapping fungus Drechslerella dactyloides.</title>
        <authorList>
            <person name="Wang R."/>
            <person name="Zhang L."/>
            <person name="Tang P."/>
            <person name="Li S."/>
            <person name="Liang L."/>
        </authorList>
    </citation>
    <scope>NUCLEOTIDE SEQUENCE</scope>
    <source>
        <strain evidence="1">YMF1.00031</strain>
    </source>
</reference>
<accession>A0AAD6IY36</accession>
<evidence type="ECO:0000313" key="1">
    <source>
        <dbReference type="EMBL" id="KAJ6258736.1"/>
    </source>
</evidence>
<organism evidence="1 2">
    <name type="scientific">Drechslerella dactyloides</name>
    <name type="common">Nematode-trapping fungus</name>
    <name type="synonym">Arthrobotrys dactyloides</name>
    <dbReference type="NCBI Taxonomy" id="74499"/>
    <lineage>
        <taxon>Eukaryota</taxon>
        <taxon>Fungi</taxon>
        <taxon>Dikarya</taxon>
        <taxon>Ascomycota</taxon>
        <taxon>Pezizomycotina</taxon>
        <taxon>Orbiliomycetes</taxon>
        <taxon>Orbiliales</taxon>
        <taxon>Orbiliaceae</taxon>
        <taxon>Drechslerella</taxon>
    </lineage>
</organism>